<dbReference type="EMBL" id="JAVDQD010000002">
    <property type="protein sequence ID" value="MDR6238918.1"/>
    <property type="molecule type" value="Genomic_DNA"/>
</dbReference>
<evidence type="ECO:0000256" key="1">
    <source>
        <dbReference type="ARBA" id="ARBA00009632"/>
    </source>
</evidence>
<dbReference type="PANTHER" id="PTHR21432">
    <property type="entry name" value="ACETYL-COA HYDROLASE-RELATED"/>
    <property type="match status" value="1"/>
</dbReference>
<feature type="domain" description="Acetyl-CoA hydrolase/transferase C-terminal" evidence="4">
    <location>
        <begin position="266"/>
        <end position="418"/>
    </location>
</feature>
<feature type="domain" description="Acetyl-CoA hydrolase/transferase N-terminal" evidence="3">
    <location>
        <begin position="4"/>
        <end position="171"/>
    </location>
</feature>
<proteinExistence type="inferred from homology"/>
<dbReference type="GO" id="GO:0006083">
    <property type="term" value="P:acetate metabolic process"/>
    <property type="evidence" value="ECO:0007669"/>
    <property type="project" value="InterPro"/>
</dbReference>
<dbReference type="Gene3D" id="3.40.1080.20">
    <property type="entry name" value="Acetyl-CoA hydrolase/transferase C-terminal domain"/>
    <property type="match status" value="1"/>
</dbReference>
<name>A0AAE4BSK5_9BACT</name>
<dbReference type="GO" id="GO:0016787">
    <property type="term" value="F:hydrolase activity"/>
    <property type="evidence" value="ECO:0007669"/>
    <property type="project" value="UniProtKB-KW"/>
</dbReference>
<reference evidence="5" key="1">
    <citation type="submission" date="2023-07" db="EMBL/GenBank/DDBJ databases">
        <title>Genomic Encyclopedia of Type Strains, Phase IV (KMG-IV): sequencing the most valuable type-strain genomes for metagenomic binning, comparative biology and taxonomic classification.</title>
        <authorList>
            <person name="Goeker M."/>
        </authorList>
    </citation>
    <scope>NUCLEOTIDE SEQUENCE</scope>
    <source>
        <strain evidence="5">DSM 26174</strain>
    </source>
</reference>
<keyword evidence="6" id="KW-1185">Reference proteome</keyword>
<evidence type="ECO:0000256" key="2">
    <source>
        <dbReference type="ARBA" id="ARBA00022679"/>
    </source>
</evidence>
<comment type="similarity">
    <text evidence="1">Belongs to the acetyl-CoA hydrolase/transferase family.</text>
</comment>
<keyword evidence="2" id="KW-0808">Transferase</keyword>
<dbReference type="InterPro" id="IPR038460">
    <property type="entry name" value="AcetylCoA_hyd_C_sf"/>
</dbReference>
<dbReference type="InterPro" id="IPR003702">
    <property type="entry name" value="ActCoA_hydro_N"/>
</dbReference>
<dbReference type="RefSeq" id="WP_309938424.1">
    <property type="nucleotide sequence ID" value="NZ_AP025305.1"/>
</dbReference>
<dbReference type="AlphaFoldDB" id="A0AAE4BSK5"/>
<evidence type="ECO:0000313" key="5">
    <source>
        <dbReference type="EMBL" id="MDR6238918.1"/>
    </source>
</evidence>
<dbReference type="SUPFAM" id="SSF100950">
    <property type="entry name" value="NagB/RpiA/CoA transferase-like"/>
    <property type="match status" value="2"/>
</dbReference>
<dbReference type="Proteomes" id="UP001185092">
    <property type="component" value="Unassembled WGS sequence"/>
</dbReference>
<protein>
    <submittedName>
        <fullName evidence="5">Acyl-CoA hydrolase</fullName>
    </submittedName>
</protein>
<accession>A0AAE4BSK5</accession>
<gene>
    <name evidence="5" type="ORF">HNQ88_001955</name>
</gene>
<dbReference type="Gene3D" id="3.30.750.70">
    <property type="entry name" value="4-hydroxybutyrate coenzyme like domains"/>
    <property type="match status" value="1"/>
</dbReference>
<dbReference type="InterPro" id="IPR026888">
    <property type="entry name" value="AcetylCoA_hyd_C"/>
</dbReference>
<dbReference type="PANTHER" id="PTHR21432:SF20">
    <property type="entry name" value="ACETYL-COA HYDROLASE"/>
    <property type="match status" value="1"/>
</dbReference>
<dbReference type="InterPro" id="IPR046433">
    <property type="entry name" value="ActCoA_hydro"/>
</dbReference>
<dbReference type="Pfam" id="PF13336">
    <property type="entry name" value="AcetylCoA_hyd_C"/>
    <property type="match status" value="1"/>
</dbReference>
<organism evidence="5 6">
    <name type="scientific">Aureibacter tunicatorum</name>
    <dbReference type="NCBI Taxonomy" id="866807"/>
    <lineage>
        <taxon>Bacteria</taxon>
        <taxon>Pseudomonadati</taxon>
        <taxon>Bacteroidota</taxon>
        <taxon>Cytophagia</taxon>
        <taxon>Cytophagales</taxon>
        <taxon>Persicobacteraceae</taxon>
        <taxon>Aureibacter</taxon>
    </lineage>
</organism>
<evidence type="ECO:0000313" key="6">
    <source>
        <dbReference type="Proteomes" id="UP001185092"/>
    </source>
</evidence>
<evidence type="ECO:0000259" key="4">
    <source>
        <dbReference type="Pfam" id="PF13336"/>
    </source>
</evidence>
<sequence length="438" mass="47496">MKNKFVSAQEATSLIQSNSRVIIQGGAGTPMTLAQAMTERAEYLENVEIVHLHTEGPANYALPEYLNSFHTNAFFIGGNIRKYVNEGSATYIPIFLSDIPKLFSSGKMPIDTALIHVSPPDERGYCSLGVSIDIIKPALEVTKIVIAQVNPNMPRTYGDAIIHESMIDAMVNVEDPVYEMKINPPTEQEAQIGKNVASLIPDGATLQMGIGGIPNAVLGYMNNHKDLGIHTEMFSDGIIELVEKGIINGEKKNINRGKITSGFAMGTRKLYDFMDNNPMVEMMNIGYVNDTANIRKNDNVMAINSAIEVDITGQICADSIGTRMYSGVGGQMDFMRGAALSNGGKAITALPANTNKGISKIVPTLKEGAGVVTTRAHAQYVITEFGIAELHGKSLVQRAHALINVAHPEHRESLERAARERFGRIFGVYASASNTELV</sequence>
<dbReference type="Gene3D" id="3.40.1080.10">
    <property type="entry name" value="Glutaconate Coenzyme A-transferase"/>
    <property type="match status" value="1"/>
</dbReference>
<dbReference type="GO" id="GO:0008775">
    <property type="term" value="F:acetate CoA-transferase activity"/>
    <property type="evidence" value="ECO:0007669"/>
    <property type="project" value="InterPro"/>
</dbReference>
<dbReference type="InterPro" id="IPR037171">
    <property type="entry name" value="NagB/RpiA_transferase-like"/>
</dbReference>
<keyword evidence="5" id="KW-0378">Hydrolase</keyword>
<evidence type="ECO:0000259" key="3">
    <source>
        <dbReference type="Pfam" id="PF02550"/>
    </source>
</evidence>
<dbReference type="Pfam" id="PF02550">
    <property type="entry name" value="AcetylCoA_hydro"/>
    <property type="match status" value="1"/>
</dbReference>
<comment type="caution">
    <text evidence="5">The sequence shown here is derived from an EMBL/GenBank/DDBJ whole genome shotgun (WGS) entry which is preliminary data.</text>
</comment>